<dbReference type="NCBIfam" id="TIGR01681">
    <property type="entry name" value="HAD-SF-IIIC"/>
    <property type="match status" value="1"/>
</dbReference>
<reference evidence="2 3" key="1">
    <citation type="journal article" date="2016" name="Nat. Commun.">
        <title>Thousands of microbial genomes shed light on interconnected biogeochemical processes in an aquifer system.</title>
        <authorList>
            <person name="Anantharaman K."/>
            <person name="Brown C.T."/>
            <person name="Hug L.A."/>
            <person name="Sharon I."/>
            <person name="Castelle C.J."/>
            <person name="Probst A.J."/>
            <person name="Thomas B.C."/>
            <person name="Singh A."/>
            <person name="Wilkins M.J."/>
            <person name="Karaoz U."/>
            <person name="Brodie E.L."/>
            <person name="Williams K.H."/>
            <person name="Hubbard S.S."/>
            <person name="Banfield J.F."/>
        </authorList>
    </citation>
    <scope>NUCLEOTIDE SEQUENCE [LARGE SCALE GENOMIC DNA]</scope>
</reference>
<feature type="domain" description="BF1531-like N-terminal" evidence="1">
    <location>
        <begin position="45"/>
        <end position="237"/>
    </location>
</feature>
<evidence type="ECO:0000313" key="2">
    <source>
        <dbReference type="EMBL" id="OGZ95127.1"/>
    </source>
</evidence>
<organism evidence="2 3">
    <name type="scientific">Candidatus Sungbacteria bacterium RIFCSPHIGHO2_01_FULL_47_32</name>
    <dbReference type="NCBI Taxonomy" id="1802264"/>
    <lineage>
        <taxon>Bacteria</taxon>
        <taxon>Candidatus Sungiibacteriota</taxon>
    </lineage>
</organism>
<evidence type="ECO:0000259" key="1">
    <source>
        <dbReference type="Pfam" id="PF21211"/>
    </source>
</evidence>
<dbReference type="NCBIfam" id="TIGR01686">
    <property type="entry name" value="FkbH"/>
    <property type="match status" value="1"/>
</dbReference>
<dbReference type="EMBL" id="MHQC01000017">
    <property type="protein sequence ID" value="OGZ95127.1"/>
    <property type="molecule type" value="Genomic_DNA"/>
</dbReference>
<dbReference type="Gene3D" id="3.40.630.30">
    <property type="match status" value="1"/>
</dbReference>
<name>A0A1G2K6T9_9BACT</name>
<dbReference type="Pfam" id="PF21211">
    <property type="entry name" value="FkbH_N"/>
    <property type="match status" value="1"/>
</dbReference>
<dbReference type="InterPro" id="IPR010033">
    <property type="entry name" value="HAD_SF_ppase_IIIC"/>
</dbReference>
<sequence>MADLNKDKKFLRDLKENTKTVADHFRVASSLKPRIAEMPSDSKRRLAILSNFTTRGLPECLLVKSFLRTMYIDVYEGAYGQWRQEVMGSDLYDFKPDVIFILLDSFGIEHDLFHSHHAEGKSKISNALGEHFTELKNVIRMLKEKTDAKIVVGNVPIYWKSILGVADAKSDFSLKRAVMKANVEFEEHYVNDQRVFVFDFDGWFGHIGKDKFWYDKFFFLADMKIAPEALPMLADELTSYLIPFFMRSKKCLVLDLDNTLWGGIIGEDGIEKIALAPYGKGQPFYLFQKLILGLYQKGVILAINSKNNEEDVTNVLKNHPHMLLKEHHFASIKSNWHDKVSNLREIAKELNIGIDSLVFIDDDEANRALVEELLPEVTVVDLPKDPSMYFRAILGLREFENTGFTEEDLKRGESYNADRQRRELQSNANMDLESFLKTIELRVSVEELSERTLARAAQLTQKTNQFNLTTRRYREEDIPGMLKRGARMWVAGVADKFGDYGITGFAIVAPREKGWEIDTFLLSCRVLGKKVEEHFLKKILSELKEKSGEGTVTGFFIKSEKNTVAKDFYEKMGFKKRSSHEGTEEWVLNL</sequence>
<dbReference type="InterPro" id="IPR023214">
    <property type="entry name" value="HAD_sf"/>
</dbReference>
<dbReference type="InterPro" id="IPR010037">
    <property type="entry name" value="FkbH_domain"/>
</dbReference>
<dbReference type="Gene3D" id="3.40.50.1000">
    <property type="entry name" value="HAD superfamily/HAD-like"/>
    <property type="match status" value="1"/>
</dbReference>
<proteinExistence type="predicted"/>
<dbReference type="SUPFAM" id="SSF55729">
    <property type="entry name" value="Acyl-CoA N-acyltransferases (Nat)"/>
    <property type="match status" value="1"/>
</dbReference>
<dbReference type="SUPFAM" id="SSF56784">
    <property type="entry name" value="HAD-like"/>
    <property type="match status" value="1"/>
</dbReference>
<dbReference type="InterPro" id="IPR036412">
    <property type="entry name" value="HAD-like_sf"/>
</dbReference>
<protein>
    <recommendedName>
        <fullName evidence="1">BF1531-like N-terminal domain-containing protein</fullName>
    </recommendedName>
</protein>
<accession>A0A1G2K6T9</accession>
<dbReference type="AlphaFoldDB" id="A0A1G2K6T9"/>
<dbReference type="InterPro" id="IPR016181">
    <property type="entry name" value="Acyl_CoA_acyltransferase"/>
</dbReference>
<comment type="caution">
    <text evidence="2">The sequence shown here is derived from an EMBL/GenBank/DDBJ whole genome shotgun (WGS) entry which is preliminary data.</text>
</comment>
<dbReference type="InterPro" id="IPR036514">
    <property type="entry name" value="SGNH_hydro_sf"/>
</dbReference>
<gene>
    <name evidence="2" type="ORF">A2633_06360</name>
</gene>
<dbReference type="Proteomes" id="UP000177152">
    <property type="component" value="Unassembled WGS sequence"/>
</dbReference>
<dbReference type="Gene3D" id="3.40.50.1110">
    <property type="entry name" value="SGNH hydrolase"/>
    <property type="match status" value="1"/>
</dbReference>
<dbReference type="InterPro" id="IPR049369">
    <property type="entry name" value="BF1531-like_N"/>
</dbReference>
<evidence type="ECO:0000313" key="3">
    <source>
        <dbReference type="Proteomes" id="UP000177152"/>
    </source>
</evidence>